<name>A0ABQ6PL32_9BACT</name>
<proteinExistence type="predicted"/>
<evidence type="ECO:0000313" key="1">
    <source>
        <dbReference type="EMBL" id="GMQ27562.1"/>
    </source>
</evidence>
<sequence>MRPYSKVLVSIFLLAFSGCISEKDKLVVKNCEAFDFSIQESNWILFPEGRSYSFRSGDKILRLNSEYNISEPYTLEYERRSIFALFPDGQVRDCFASYTSSHTTEDRSLVILNTIGYQNSKEQPSISVLFDSTAVQMRIVNDTLVGNRTRHTKWDFEELTYENITSLTLGGMVYNDIFKISQANPNVQPQEIYLAKRLGLIAFVKNDSLWIRE</sequence>
<dbReference type="EMBL" id="BTPD01000001">
    <property type="protein sequence ID" value="GMQ27562.1"/>
    <property type="molecule type" value="Genomic_DNA"/>
</dbReference>
<keyword evidence="2" id="KW-1185">Reference proteome</keyword>
<evidence type="ECO:0000313" key="2">
    <source>
        <dbReference type="Proteomes" id="UP001338309"/>
    </source>
</evidence>
<protein>
    <submittedName>
        <fullName evidence="1">Uncharacterized protein</fullName>
    </submittedName>
</protein>
<comment type="caution">
    <text evidence="1">The sequence shown here is derived from an EMBL/GenBank/DDBJ whole genome shotgun (WGS) entry which is preliminary data.</text>
</comment>
<accession>A0ABQ6PL32</accession>
<gene>
    <name evidence="1" type="ORF">Aconfl_02040</name>
</gene>
<organism evidence="1 2">
    <name type="scientific">Algoriphagus confluentis</name>
    <dbReference type="NCBI Taxonomy" id="1697556"/>
    <lineage>
        <taxon>Bacteria</taxon>
        <taxon>Pseudomonadati</taxon>
        <taxon>Bacteroidota</taxon>
        <taxon>Cytophagia</taxon>
        <taxon>Cytophagales</taxon>
        <taxon>Cyclobacteriaceae</taxon>
        <taxon>Algoriphagus</taxon>
    </lineage>
</organism>
<dbReference type="PROSITE" id="PS51257">
    <property type="entry name" value="PROKAR_LIPOPROTEIN"/>
    <property type="match status" value="1"/>
</dbReference>
<reference evidence="1 2" key="1">
    <citation type="submission" date="2023-08" db="EMBL/GenBank/DDBJ databases">
        <title>Draft genome sequence of Algoriphagus confluentis.</title>
        <authorList>
            <person name="Takatani N."/>
            <person name="Hosokawa M."/>
            <person name="Sawabe T."/>
        </authorList>
    </citation>
    <scope>NUCLEOTIDE SEQUENCE [LARGE SCALE GENOMIC DNA]</scope>
    <source>
        <strain evidence="1 2">NBRC 111222</strain>
    </source>
</reference>
<dbReference type="RefSeq" id="WP_338222373.1">
    <property type="nucleotide sequence ID" value="NZ_BTPD01000001.1"/>
</dbReference>
<dbReference type="Proteomes" id="UP001338309">
    <property type="component" value="Unassembled WGS sequence"/>
</dbReference>